<dbReference type="PRINTS" id="PR01438">
    <property type="entry name" value="UNVRSLSTRESS"/>
</dbReference>
<name>A0A3S4DL61_9MICO</name>
<evidence type="ECO:0000313" key="4">
    <source>
        <dbReference type="EMBL" id="RWZ51013.1"/>
    </source>
</evidence>
<feature type="region of interest" description="Disordered" evidence="2">
    <location>
        <begin position="1"/>
        <end position="41"/>
    </location>
</feature>
<organism evidence="4 5">
    <name type="scientific">Labedella phragmitis</name>
    <dbReference type="NCBI Taxonomy" id="2498849"/>
    <lineage>
        <taxon>Bacteria</taxon>
        <taxon>Bacillati</taxon>
        <taxon>Actinomycetota</taxon>
        <taxon>Actinomycetes</taxon>
        <taxon>Micrococcales</taxon>
        <taxon>Microbacteriaceae</taxon>
        <taxon>Labedella</taxon>
    </lineage>
</organism>
<dbReference type="Proteomes" id="UP000288547">
    <property type="component" value="Unassembled WGS sequence"/>
</dbReference>
<sequence>MGPRLDRHPRGVHRRVARRHRAPSDAAGPAARIQGARLPRRSDPLDPCLPLHPVGAALEHVPVVPRLAARRPRVLPLVGTAPQQAQRHPGRGRPDGGARRRGSVVTVLVGYADGRGARDALELGVALADALGVPLTVVTAARRSWGTPSISRVDAEFIDWSRRTADEDLAAARARLTELAPTRDVAFRRVEGRSVPAALVEAARDEDATVIVLGSAADGSLGQVVLGSTADRLVHSSPVPVAVAPRAYRAPKDGIDRLTFAWAGDEAEVSAIERLAELAAPLDARVRVVTFGLRRPAMFPPEVGLDAEEEVFAAWTAGVQSTVDSLRRRGLIGAGVETTIAVGADWRAAVDEVDWAPGDVLVVGSKPGGPVARVFMGSSATKIVRHSPVPVVLLPA</sequence>
<dbReference type="Pfam" id="PF00582">
    <property type="entry name" value="Usp"/>
    <property type="match status" value="2"/>
</dbReference>
<dbReference type="InterPro" id="IPR006015">
    <property type="entry name" value="Universal_stress_UspA"/>
</dbReference>
<dbReference type="Gene3D" id="3.40.50.12370">
    <property type="match status" value="1"/>
</dbReference>
<keyword evidence="5" id="KW-1185">Reference proteome</keyword>
<comment type="caution">
    <text evidence="4">The sequence shown here is derived from an EMBL/GenBank/DDBJ whole genome shotgun (WGS) entry which is preliminary data.</text>
</comment>
<feature type="compositionally biased region" description="Basic residues" evidence="2">
    <location>
        <begin position="10"/>
        <end position="21"/>
    </location>
</feature>
<comment type="similarity">
    <text evidence="1">Belongs to the universal stress protein A family.</text>
</comment>
<gene>
    <name evidence="4" type="ORF">ELQ90_09445</name>
</gene>
<dbReference type="OrthoDB" id="5242641at2"/>
<dbReference type="EMBL" id="RZNB01000003">
    <property type="protein sequence ID" value="RWZ51013.1"/>
    <property type="molecule type" value="Genomic_DNA"/>
</dbReference>
<evidence type="ECO:0000256" key="2">
    <source>
        <dbReference type="SAM" id="MobiDB-lite"/>
    </source>
</evidence>
<dbReference type="AlphaFoldDB" id="A0A3S4DL61"/>
<dbReference type="CDD" id="cd00293">
    <property type="entry name" value="USP-like"/>
    <property type="match status" value="2"/>
</dbReference>
<evidence type="ECO:0000313" key="5">
    <source>
        <dbReference type="Proteomes" id="UP000288547"/>
    </source>
</evidence>
<evidence type="ECO:0000256" key="1">
    <source>
        <dbReference type="ARBA" id="ARBA00008791"/>
    </source>
</evidence>
<protein>
    <submittedName>
        <fullName evidence="4">Universal stress protein</fullName>
    </submittedName>
</protein>
<dbReference type="InterPro" id="IPR006016">
    <property type="entry name" value="UspA"/>
</dbReference>
<evidence type="ECO:0000259" key="3">
    <source>
        <dbReference type="Pfam" id="PF00582"/>
    </source>
</evidence>
<dbReference type="PANTHER" id="PTHR43010:SF1">
    <property type="entry name" value="USPA DOMAIN-CONTAINING PROTEIN"/>
    <property type="match status" value="1"/>
</dbReference>
<reference evidence="4 5" key="1">
    <citation type="submission" date="2018-12" db="EMBL/GenBank/DDBJ databases">
        <authorList>
            <person name="Li F."/>
        </authorList>
    </citation>
    <scope>NUCLEOTIDE SEQUENCE [LARGE SCALE GENOMIC DNA]</scope>
    <source>
        <strain evidence="4 5">11W25H-1</strain>
    </source>
</reference>
<accession>A0A3S4DL61</accession>
<dbReference type="SUPFAM" id="SSF52402">
    <property type="entry name" value="Adenine nucleotide alpha hydrolases-like"/>
    <property type="match status" value="2"/>
</dbReference>
<dbReference type="PANTHER" id="PTHR43010">
    <property type="entry name" value="UNIVERSAL STRESS PROTEIN SLR1230"/>
    <property type="match status" value="1"/>
</dbReference>
<dbReference type="InterPro" id="IPR051688">
    <property type="entry name" value="USP_A"/>
</dbReference>
<feature type="domain" description="UspA" evidence="3">
    <location>
        <begin position="106"/>
        <end position="244"/>
    </location>
</feature>
<feature type="domain" description="UspA" evidence="3">
    <location>
        <begin position="264"/>
        <end position="394"/>
    </location>
</feature>
<feature type="region of interest" description="Disordered" evidence="2">
    <location>
        <begin position="77"/>
        <end position="100"/>
    </location>
</feature>
<proteinExistence type="inferred from homology"/>